<proteinExistence type="predicted"/>
<evidence type="ECO:0000259" key="2">
    <source>
        <dbReference type="Pfam" id="PF01757"/>
    </source>
</evidence>
<dbReference type="InterPro" id="IPR050623">
    <property type="entry name" value="Glucan_succinyl_AcylTrfase"/>
</dbReference>
<dbReference type="GO" id="GO:0016747">
    <property type="term" value="F:acyltransferase activity, transferring groups other than amino-acyl groups"/>
    <property type="evidence" value="ECO:0007669"/>
    <property type="project" value="InterPro"/>
</dbReference>
<feature type="transmembrane region" description="Helical" evidence="1">
    <location>
        <begin position="224"/>
        <end position="247"/>
    </location>
</feature>
<protein>
    <submittedName>
        <fullName evidence="3">Acetyltransferase, fucose-4-O-acetylase</fullName>
    </submittedName>
</protein>
<feature type="transmembrane region" description="Helical" evidence="1">
    <location>
        <begin position="362"/>
        <end position="383"/>
    </location>
</feature>
<feature type="transmembrane region" description="Helical" evidence="1">
    <location>
        <begin position="259"/>
        <end position="279"/>
    </location>
</feature>
<dbReference type="EMBL" id="CP014859">
    <property type="protein sequence ID" value="AOS63954.1"/>
    <property type="molecule type" value="Genomic_DNA"/>
</dbReference>
<keyword evidence="1" id="KW-1133">Transmembrane helix</keyword>
<feature type="transmembrane region" description="Helical" evidence="1">
    <location>
        <begin position="291"/>
        <end position="315"/>
    </location>
</feature>
<dbReference type="Pfam" id="PF01757">
    <property type="entry name" value="Acyl_transf_3"/>
    <property type="match status" value="1"/>
</dbReference>
<organism evidence="3 4">
    <name type="scientific">Actinoalloteichus hymeniacidonis</name>
    <dbReference type="NCBI Taxonomy" id="340345"/>
    <lineage>
        <taxon>Bacteria</taxon>
        <taxon>Bacillati</taxon>
        <taxon>Actinomycetota</taxon>
        <taxon>Actinomycetes</taxon>
        <taxon>Pseudonocardiales</taxon>
        <taxon>Pseudonocardiaceae</taxon>
        <taxon>Actinoalloteichus</taxon>
    </lineage>
</organism>
<feature type="transmembrane region" description="Helical" evidence="1">
    <location>
        <begin position="153"/>
        <end position="171"/>
    </location>
</feature>
<dbReference type="AlphaFoldDB" id="A0AAC9HRF1"/>
<feature type="transmembrane region" description="Helical" evidence="1">
    <location>
        <begin position="192"/>
        <end position="212"/>
    </location>
</feature>
<feature type="transmembrane region" description="Helical" evidence="1">
    <location>
        <begin position="336"/>
        <end position="356"/>
    </location>
</feature>
<feature type="transmembrane region" description="Helical" evidence="1">
    <location>
        <begin position="62"/>
        <end position="86"/>
    </location>
</feature>
<feature type="domain" description="Acyltransferase 3" evidence="2">
    <location>
        <begin position="21"/>
        <end position="377"/>
    </location>
</feature>
<evidence type="ECO:0000256" key="1">
    <source>
        <dbReference type="SAM" id="Phobius"/>
    </source>
</evidence>
<reference evidence="4" key="1">
    <citation type="submission" date="2016-03" db="EMBL/GenBank/DDBJ databases">
        <title>Complete genome sequence of the type strain Actinoalloteichus hymeniacidonis DSM 45092.</title>
        <authorList>
            <person name="Schaffert L."/>
            <person name="Albersmeier A."/>
            <person name="Winkler A."/>
            <person name="Kalinowski J."/>
            <person name="Zotchev S."/>
            <person name="Ruckert C."/>
        </authorList>
    </citation>
    <scope>NUCLEOTIDE SEQUENCE [LARGE SCALE GENOMIC DNA]</scope>
    <source>
        <strain evidence="4">HPA177(T) (DSM 45092(T))</strain>
    </source>
</reference>
<dbReference type="InterPro" id="IPR002656">
    <property type="entry name" value="Acyl_transf_3_dom"/>
</dbReference>
<gene>
    <name evidence="3" type="ORF">TL08_15725</name>
</gene>
<sequence length="390" mass="42689">MSEQTRSIVSPPATTRPRLFYLDNLRIALTVLVVVHHAAGTYSGIPMVWFYSEPVTDPSADFLAGMLMINQSFFMGAFFFISGLFVPGSYDRKGAGRFFKDRLVRLGIPLLIFVVLLRPLVNYGFYPPIRDEVAQQGIELPYWLFYLFSWDPGPMWFVELLLVFSAGYLLFRRLRKNSHDPVRRQPAPLIGNARTLAILGFAVGLALVTYLWRMVVPIGTSVPILGLPTVAYLPQYTGLFVVGLIAARRSWIEGLPKSVGYLGFAGAVLGAAGVVAMFQSTGDAWVGLGSLHSLVMAVCESAVAVGLLLALLVLFRDRLPRQGSRGRFLSERAYTVYFTHALVLVALGYALSGVAAPAVVKFGVLAALGVPLCWLFAHCVRALPGAKKVL</sequence>
<accession>A0AAC9HRF1</accession>
<keyword evidence="4" id="KW-1185">Reference proteome</keyword>
<name>A0AAC9HRF1_9PSEU</name>
<dbReference type="KEGG" id="ahm:TL08_15725"/>
<evidence type="ECO:0000313" key="3">
    <source>
        <dbReference type="EMBL" id="AOS63954.1"/>
    </source>
</evidence>
<dbReference type="Proteomes" id="UP000095210">
    <property type="component" value="Chromosome"/>
</dbReference>
<feature type="transmembrane region" description="Helical" evidence="1">
    <location>
        <begin position="106"/>
        <end position="126"/>
    </location>
</feature>
<feature type="transmembrane region" description="Helical" evidence="1">
    <location>
        <begin position="27"/>
        <end position="50"/>
    </location>
</feature>
<dbReference type="RefSeq" id="WP_069849948.1">
    <property type="nucleotide sequence ID" value="NZ_CP014859.1"/>
</dbReference>
<dbReference type="PANTHER" id="PTHR36927:SF4">
    <property type="entry name" value="BLR5718 PROTEIN"/>
    <property type="match status" value="1"/>
</dbReference>
<keyword evidence="1" id="KW-0472">Membrane</keyword>
<dbReference type="PANTHER" id="PTHR36927">
    <property type="entry name" value="BLR4337 PROTEIN"/>
    <property type="match status" value="1"/>
</dbReference>
<evidence type="ECO:0000313" key="4">
    <source>
        <dbReference type="Proteomes" id="UP000095210"/>
    </source>
</evidence>
<keyword evidence="1" id="KW-0812">Transmembrane</keyword>